<dbReference type="Gene3D" id="1.20.1250.20">
    <property type="entry name" value="MFS general substrate transporter like domains"/>
    <property type="match status" value="1"/>
</dbReference>
<feature type="transmembrane region" description="Helical" evidence="6">
    <location>
        <begin position="358"/>
        <end position="382"/>
    </location>
</feature>
<accession>A0A2T0Q7M5</accession>
<protein>
    <submittedName>
        <fullName evidence="8">Putative MFS family arabinose efflux permease</fullName>
    </submittedName>
</protein>
<comment type="caution">
    <text evidence="8">The sequence shown here is derived from an EMBL/GenBank/DDBJ whole genome shotgun (WGS) entry which is preliminary data.</text>
</comment>
<dbReference type="SUPFAM" id="SSF103473">
    <property type="entry name" value="MFS general substrate transporter"/>
    <property type="match status" value="1"/>
</dbReference>
<feature type="transmembrane region" description="Helical" evidence="6">
    <location>
        <begin position="69"/>
        <end position="87"/>
    </location>
</feature>
<sequence>MPAWLLALLFGAFVFYTDDYVIAGVLPEIAVGLGVSEAAAGQLVTVFSLTVGVAAPVAAVLTARWPRRLVFGIALTAFAAANAIAAATDSYAVLMAMRVLAALAAAMATPALFGVAAVLAPERRRGRYLGTVSLGVTGSIALGVPLGTWIGGAWGWRATFAAMAAAGALALIALLATLPRTRPAPAVPLLEQVRVLLSAPVFLGLLANAFTITGSMMLLTYLAPYLADFATADTDVRAAMFAASGVAGMAGIWLGGLATDRWGADRTLIGGIGAFMAVMAVFTLLWPLRPVPLWVVAPLAVVWAGSAFWNSPAIQARLLTLAGPVGGQALALNTSFTYIGVAVGGALGGILLSTASVAALPPVSAVLGGIALGTFLLASLAARRTAPTA</sequence>
<evidence type="ECO:0000256" key="1">
    <source>
        <dbReference type="ARBA" id="ARBA00004651"/>
    </source>
</evidence>
<feature type="transmembrane region" description="Helical" evidence="6">
    <location>
        <begin position="267"/>
        <end position="285"/>
    </location>
</feature>
<dbReference type="InterPro" id="IPR020846">
    <property type="entry name" value="MFS_dom"/>
</dbReference>
<evidence type="ECO:0000313" key="8">
    <source>
        <dbReference type="EMBL" id="PRX99816.1"/>
    </source>
</evidence>
<evidence type="ECO:0000256" key="2">
    <source>
        <dbReference type="ARBA" id="ARBA00022475"/>
    </source>
</evidence>
<feature type="transmembrane region" description="Helical" evidence="6">
    <location>
        <begin position="39"/>
        <end position="62"/>
    </location>
</feature>
<keyword evidence="9" id="KW-1185">Reference proteome</keyword>
<proteinExistence type="predicted"/>
<dbReference type="Pfam" id="PF07690">
    <property type="entry name" value="MFS_1"/>
    <property type="match status" value="1"/>
</dbReference>
<gene>
    <name evidence="8" type="ORF">CLV72_103423</name>
</gene>
<dbReference type="EMBL" id="PVZC01000003">
    <property type="protein sequence ID" value="PRX99816.1"/>
    <property type="molecule type" value="Genomic_DNA"/>
</dbReference>
<dbReference type="AlphaFoldDB" id="A0A2T0Q7M5"/>
<keyword evidence="2" id="KW-1003">Cell membrane</keyword>
<keyword evidence="5 6" id="KW-0472">Membrane</keyword>
<keyword evidence="4 6" id="KW-1133">Transmembrane helix</keyword>
<feature type="transmembrane region" description="Helical" evidence="6">
    <location>
        <begin position="132"/>
        <end position="152"/>
    </location>
</feature>
<feature type="transmembrane region" description="Helical" evidence="6">
    <location>
        <begin position="236"/>
        <end position="255"/>
    </location>
</feature>
<evidence type="ECO:0000313" key="9">
    <source>
        <dbReference type="Proteomes" id="UP000237846"/>
    </source>
</evidence>
<dbReference type="GO" id="GO:0005886">
    <property type="term" value="C:plasma membrane"/>
    <property type="evidence" value="ECO:0007669"/>
    <property type="project" value="UniProtKB-SubCell"/>
</dbReference>
<feature type="transmembrane region" description="Helical" evidence="6">
    <location>
        <begin position="99"/>
        <end position="120"/>
    </location>
</feature>
<dbReference type="PANTHER" id="PTHR43124">
    <property type="entry name" value="PURINE EFFLUX PUMP PBUE"/>
    <property type="match status" value="1"/>
</dbReference>
<keyword evidence="3 6" id="KW-0812">Transmembrane</keyword>
<feature type="transmembrane region" description="Helical" evidence="6">
    <location>
        <begin position="291"/>
        <end position="309"/>
    </location>
</feature>
<organism evidence="8 9">
    <name type="scientific">Allonocardiopsis opalescens</name>
    <dbReference type="NCBI Taxonomy" id="1144618"/>
    <lineage>
        <taxon>Bacteria</taxon>
        <taxon>Bacillati</taxon>
        <taxon>Actinomycetota</taxon>
        <taxon>Actinomycetes</taxon>
        <taxon>Streptosporangiales</taxon>
        <taxon>Allonocardiopsis</taxon>
    </lineage>
</organism>
<reference evidence="8 9" key="1">
    <citation type="submission" date="2018-03" db="EMBL/GenBank/DDBJ databases">
        <title>Genomic Encyclopedia of Archaeal and Bacterial Type Strains, Phase II (KMG-II): from individual species to whole genera.</title>
        <authorList>
            <person name="Goeker M."/>
        </authorList>
    </citation>
    <scope>NUCLEOTIDE SEQUENCE [LARGE SCALE GENOMIC DNA]</scope>
    <source>
        <strain evidence="8 9">DSM 45601</strain>
    </source>
</reference>
<dbReference type="PROSITE" id="PS50850">
    <property type="entry name" value="MFS"/>
    <property type="match status" value="1"/>
</dbReference>
<dbReference type="Proteomes" id="UP000237846">
    <property type="component" value="Unassembled WGS sequence"/>
</dbReference>
<feature type="domain" description="Major facilitator superfamily (MFS) profile" evidence="7">
    <location>
        <begin position="4"/>
        <end position="386"/>
    </location>
</feature>
<feature type="transmembrane region" description="Helical" evidence="6">
    <location>
        <begin position="158"/>
        <end position="178"/>
    </location>
</feature>
<dbReference type="GO" id="GO:0022857">
    <property type="term" value="F:transmembrane transporter activity"/>
    <property type="evidence" value="ECO:0007669"/>
    <property type="project" value="InterPro"/>
</dbReference>
<dbReference type="InterPro" id="IPR011701">
    <property type="entry name" value="MFS"/>
</dbReference>
<feature type="transmembrane region" description="Helical" evidence="6">
    <location>
        <begin position="199"/>
        <end position="224"/>
    </location>
</feature>
<comment type="subcellular location">
    <subcellularLocation>
        <location evidence="1">Cell membrane</location>
        <topology evidence="1">Multi-pass membrane protein</topology>
    </subcellularLocation>
</comment>
<evidence type="ECO:0000256" key="6">
    <source>
        <dbReference type="SAM" id="Phobius"/>
    </source>
</evidence>
<evidence type="ECO:0000256" key="3">
    <source>
        <dbReference type="ARBA" id="ARBA00022692"/>
    </source>
</evidence>
<dbReference type="OrthoDB" id="3697899at2"/>
<dbReference type="InterPro" id="IPR050189">
    <property type="entry name" value="MFS_Efflux_Transporters"/>
</dbReference>
<evidence type="ECO:0000256" key="5">
    <source>
        <dbReference type="ARBA" id="ARBA00023136"/>
    </source>
</evidence>
<dbReference type="RefSeq" id="WP_106244759.1">
    <property type="nucleotide sequence ID" value="NZ_PVZC01000003.1"/>
</dbReference>
<evidence type="ECO:0000259" key="7">
    <source>
        <dbReference type="PROSITE" id="PS50850"/>
    </source>
</evidence>
<dbReference type="InterPro" id="IPR036259">
    <property type="entry name" value="MFS_trans_sf"/>
</dbReference>
<evidence type="ECO:0000256" key="4">
    <source>
        <dbReference type="ARBA" id="ARBA00022989"/>
    </source>
</evidence>
<feature type="transmembrane region" description="Helical" evidence="6">
    <location>
        <begin position="330"/>
        <end position="352"/>
    </location>
</feature>
<name>A0A2T0Q7M5_9ACTN</name>
<dbReference type="PANTHER" id="PTHR43124:SF10">
    <property type="entry name" value="PURINE EFFLUX PUMP PBUE"/>
    <property type="match status" value="1"/>
</dbReference>